<evidence type="ECO:0000256" key="3">
    <source>
        <dbReference type="ARBA" id="ARBA00022737"/>
    </source>
</evidence>
<dbReference type="OrthoDB" id="10258585at2759"/>
<gene>
    <name evidence="9" type="ORF">K431DRAFT_283668</name>
</gene>
<evidence type="ECO:0000256" key="2">
    <source>
        <dbReference type="ARBA" id="ARBA00022664"/>
    </source>
</evidence>
<keyword evidence="3" id="KW-0677">Repeat</keyword>
<dbReference type="SUPFAM" id="SSF54928">
    <property type="entry name" value="RNA-binding domain, RBD"/>
    <property type="match status" value="2"/>
</dbReference>
<accession>A0A9P4QDT4</accession>
<dbReference type="Pfam" id="PF00076">
    <property type="entry name" value="RRM_1"/>
    <property type="match status" value="1"/>
</dbReference>
<proteinExistence type="inferred from homology"/>
<dbReference type="SMART" id="SM00360">
    <property type="entry name" value="RRM"/>
    <property type="match status" value="2"/>
</dbReference>
<name>A0A9P4QDT4_9PEZI</name>
<keyword evidence="2" id="KW-0507">mRNA processing</keyword>
<evidence type="ECO:0000256" key="6">
    <source>
        <dbReference type="PROSITE-ProRule" id="PRU00176"/>
    </source>
</evidence>
<dbReference type="PANTHER" id="PTHR15608:SF0">
    <property type="entry name" value="HIV TAT-SPECIFIC FACTOR 1"/>
    <property type="match status" value="1"/>
</dbReference>
<dbReference type="FunFam" id="3.30.70.330:FF:000105">
    <property type="entry name" value="HIV Tat-specific factor 1 homolog"/>
    <property type="match status" value="1"/>
</dbReference>
<evidence type="ECO:0000256" key="7">
    <source>
        <dbReference type="SAM" id="MobiDB-lite"/>
    </source>
</evidence>
<dbReference type="GO" id="GO:0000398">
    <property type="term" value="P:mRNA splicing, via spliceosome"/>
    <property type="evidence" value="ECO:0007669"/>
    <property type="project" value="UniProtKB-ARBA"/>
</dbReference>
<feature type="region of interest" description="Disordered" evidence="7">
    <location>
        <begin position="353"/>
        <end position="374"/>
    </location>
</feature>
<dbReference type="PANTHER" id="PTHR15608">
    <property type="entry name" value="SPLICING FACTOR U2AF-ASSOCIATED PROTEIN 2"/>
    <property type="match status" value="1"/>
</dbReference>
<evidence type="ECO:0000313" key="9">
    <source>
        <dbReference type="EMBL" id="KAF2722842.1"/>
    </source>
</evidence>
<keyword evidence="5" id="KW-0508">mRNA splicing</keyword>
<sequence>MATNVTPFPNRIEEFANDERVAFSKDANRYILEDEDGNEWDWFEKDNKWIQAADPTQLEQEKELSKLLSEDFEEKAAASAADTTKKRKADSPPPVPTGHPTGKKQKAQQPREKTAIYVENLPLDVTVGELKEEFTRFGMIAESLSDDTPRIKLYTNDDGTPKGAALIVYFRPESVGMAINYADGWDLRPGKPAPGGPMRVSVADDSFKAHKNVQAKEEGTKPSGARKQDKKMIIQKNEAMNRRLADWDDDDPQALPETSSRWDKVVVLKHMFTLEELEEDSAALLDIKEDVRDECTKFGAVTNVVLYDKEPDGVLTVRFKDAQAARACAAALGKRKFSGFQVEAYISSGDETFMKSSKHDEDTGENRVQSAVDD</sequence>
<dbReference type="InterPro" id="IPR035979">
    <property type="entry name" value="RBD_domain_sf"/>
</dbReference>
<dbReference type="EMBL" id="MU003780">
    <property type="protein sequence ID" value="KAF2722842.1"/>
    <property type="molecule type" value="Genomic_DNA"/>
</dbReference>
<feature type="region of interest" description="Disordered" evidence="7">
    <location>
        <begin position="70"/>
        <end position="111"/>
    </location>
</feature>
<evidence type="ECO:0000259" key="8">
    <source>
        <dbReference type="PROSITE" id="PS50102"/>
    </source>
</evidence>
<dbReference type="GO" id="GO:0005686">
    <property type="term" value="C:U2 snRNP"/>
    <property type="evidence" value="ECO:0007669"/>
    <property type="project" value="TreeGrafter"/>
</dbReference>
<protein>
    <recommendedName>
        <fullName evidence="8">RRM domain-containing protein</fullName>
    </recommendedName>
</protein>
<dbReference type="CDD" id="cd12285">
    <property type="entry name" value="RRM3_RBM39_like"/>
    <property type="match status" value="1"/>
</dbReference>
<dbReference type="Proteomes" id="UP000799441">
    <property type="component" value="Unassembled WGS sequence"/>
</dbReference>
<organism evidence="9 10">
    <name type="scientific">Polychaeton citri CBS 116435</name>
    <dbReference type="NCBI Taxonomy" id="1314669"/>
    <lineage>
        <taxon>Eukaryota</taxon>
        <taxon>Fungi</taxon>
        <taxon>Dikarya</taxon>
        <taxon>Ascomycota</taxon>
        <taxon>Pezizomycotina</taxon>
        <taxon>Dothideomycetes</taxon>
        <taxon>Dothideomycetidae</taxon>
        <taxon>Capnodiales</taxon>
        <taxon>Capnodiaceae</taxon>
        <taxon>Polychaeton</taxon>
    </lineage>
</organism>
<dbReference type="Gene3D" id="3.30.70.330">
    <property type="match status" value="2"/>
</dbReference>
<dbReference type="InterPro" id="IPR034393">
    <property type="entry name" value="TatSF1-like"/>
</dbReference>
<evidence type="ECO:0000313" key="10">
    <source>
        <dbReference type="Proteomes" id="UP000799441"/>
    </source>
</evidence>
<feature type="domain" description="RRM" evidence="8">
    <location>
        <begin position="114"/>
        <end position="205"/>
    </location>
</feature>
<dbReference type="GO" id="GO:0003723">
    <property type="term" value="F:RNA binding"/>
    <property type="evidence" value="ECO:0007669"/>
    <property type="project" value="UniProtKB-UniRule"/>
</dbReference>
<evidence type="ECO:0000256" key="4">
    <source>
        <dbReference type="ARBA" id="ARBA00022884"/>
    </source>
</evidence>
<comment type="similarity">
    <text evidence="1">Belongs to the HTATSF1 family.</text>
</comment>
<keyword evidence="10" id="KW-1185">Reference proteome</keyword>
<evidence type="ECO:0000256" key="1">
    <source>
        <dbReference type="ARBA" id="ARBA00007747"/>
    </source>
</evidence>
<reference evidence="9" key="1">
    <citation type="journal article" date="2020" name="Stud. Mycol.">
        <title>101 Dothideomycetes genomes: a test case for predicting lifestyles and emergence of pathogens.</title>
        <authorList>
            <person name="Haridas S."/>
            <person name="Albert R."/>
            <person name="Binder M."/>
            <person name="Bloem J."/>
            <person name="Labutti K."/>
            <person name="Salamov A."/>
            <person name="Andreopoulos B."/>
            <person name="Baker S."/>
            <person name="Barry K."/>
            <person name="Bills G."/>
            <person name="Bluhm B."/>
            <person name="Cannon C."/>
            <person name="Castanera R."/>
            <person name="Culley D."/>
            <person name="Daum C."/>
            <person name="Ezra D."/>
            <person name="Gonzalez J."/>
            <person name="Henrissat B."/>
            <person name="Kuo A."/>
            <person name="Liang C."/>
            <person name="Lipzen A."/>
            <person name="Lutzoni F."/>
            <person name="Magnuson J."/>
            <person name="Mondo S."/>
            <person name="Nolan M."/>
            <person name="Ohm R."/>
            <person name="Pangilinan J."/>
            <person name="Park H.-J."/>
            <person name="Ramirez L."/>
            <person name="Alfaro M."/>
            <person name="Sun H."/>
            <person name="Tritt A."/>
            <person name="Yoshinaga Y."/>
            <person name="Zwiers L.-H."/>
            <person name="Turgeon B."/>
            <person name="Goodwin S."/>
            <person name="Spatafora J."/>
            <person name="Crous P."/>
            <person name="Grigoriev I."/>
        </authorList>
    </citation>
    <scope>NUCLEOTIDE SEQUENCE</scope>
    <source>
        <strain evidence="9">CBS 116435</strain>
    </source>
</reference>
<evidence type="ECO:0000256" key="5">
    <source>
        <dbReference type="ARBA" id="ARBA00023187"/>
    </source>
</evidence>
<comment type="caution">
    <text evidence="9">The sequence shown here is derived from an EMBL/GenBank/DDBJ whole genome shotgun (WGS) entry which is preliminary data.</text>
</comment>
<keyword evidence="4 6" id="KW-0694">RNA-binding</keyword>
<dbReference type="PROSITE" id="PS50102">
    <property type="entry name" value="RRM"/>
    <property type="match status" value="1"/>
</dbReference>
<dbReference type="GO" id="GO:0005684">
    <property type="term" value="C:U2-type spliceosomal complex"/>
    <property type="evidence" value="ECO:0007669"/>
    <property type="project" value="TreeGrafter"/>
</dbReference>
<dbReference type="InterPro" id="IPR012677">
    <property type="entry name" value="Nucleotide-bd_a/b_plait_sf"/>
</dbReference>
<dbReference type="AlphaFoldDB" id="A0A9P4QDT4"/>
<dbReference type="InterPro" id="IPR000504">
    <property type="entry name" value="RRM_dom"/>
</dbReference>